<evidence type="ECO:0000313" key="11">
    <source>
        <dbReference type="Proteomes" id="UP001205920"/>
    </source>
</evidence>
<keyword evidence="8" id="KW-1133">Transmembrane helix</keyword>
<keyword evidence="4 9" id="KW-0732">Signal</keyword>
<dbReference type="PANTHER" id="PTHR38050:SF2">
    <property type="entry name" value="FERULOYL ESTERASE C-RELATED"/>
    <property type="match status" value="1"/>
</dbReference>
<sequence length="338" mass="35628">MKNYRRALCAAVTATTLTLGAVAVAPEQSAVTPTAQAQQMPDLRQLQKMLNPQNIRLDRLALLVGLVAAIVILGPVTGTIGSSHEPGRRGSQERRTVNADGLSRSYNVVLPSGYEEGKSYPVIIGYGGWQHTADQMQGYAHLESAAAGRAIVVYAEGESQAWAGAPYARTSTREDIAYTRAIIDDLVENFGADRNRVSAVGLSNGGGMVASLACHAPELVNGIASVAGAYYNPTVEGCKSGSVPTLIMHGTNDNVVGYDGGTRHGKPFRSVNDVFNLFMDKNGCIAGSATETRLGNVTTLSPACGARTELQRVEGGGHTWFTDPSASTATVDFLLSLR</sequence>
<evidence type="ECO:0008006" key="12">
    <source>
        <dbReference type="Google" id="ProtNLM"/>
    </source>
</evidence>
<keyword evidence="7" id="KW-0624">Polysaccharide degradation</keyword>
<protein>
    <recommendedName>
        <fullName evidence="12">Polyhydroxybutyrate depolymerase</fullName>
    </recommendedName>
</protein>
<dbReference type="Proteomes" id="UP001205920">
    <property type="component" value="Unassembled WGS sequence"/>
</dbReference>
<dbReference type="InterPro" id="IPR029058">
    <property type="entry name" value="AB_hydrolase_fold"/>
</dbReference>
<feature type="chain" id="PRO_5043352545" description="Polyhydroxybutyrate depolymerase" evidence="9">
    <location>
        <begin position="26"/>
        <end position="338"/>
    </location>
</feature>
<keyword evidence="2" id="KW-0964">Secreted</keyword>
<dbReference type="InterPro" id="IPR043595">
    <property type="entry name" value="FaeB/C/D"/>
</dbReference>
<keyword evidence="8" id="KW-0472">Membrane</keyword>
<evidence type="ECO:0000256" key="2">
    <source>
        <dbReference type="ARBA" id="ARBA00022525"/>
    </source>
</evidence>
<dbReference type="GO" id="GO:0045493">
    <property type="term" value="P:xylan catabolic process"/>
    <property type="evidence" value="ECO:0007669"/>
    <property type="project" value="UniProtKB-KW"/>
</dbReference>
<dbReference type="AlphaFoldDB" id="A0AAW5HW85"/>
<gene>
    <name evidence="10" type="ORF">JMN37_06180</name>
</gene>
<evidence type="ECO:0000256" key="9">
    <source>
        <dbReference type="SAM" id="SignalP"/>
    </source>
</evidence>
<evidence type="ECO:0000256" key="5">
    <source>
        <dbReference type="ARBA" id="ARBA00022801"/>
    </source>
</evidence>
<dbReference type="InterPro" id="IPR000801">
    <property type="entry name" value="Esterase-like"/>
</dbReference>
<evidence type="ECO:0000256" key="3">
    <source>
        <dbReference type="ARBA" id="ARBA00022651"/>
    </source>
</evidence>
<evidence type="ECO:0000313" key="10">
    <source>
        <dbReference type="EMBL" id="MCO6394562.1"/>
    </source>
</evidence>
<keyword evidence="5" id="KW-0378">Hydrolase</keyword>
<evidence type="ECO:0000256" key="8">
    <source>
        <dbReference type="SAM" id="Phobius"/>
    </source>
</evidence>
<dbReference type="SUPFAM" id="SSF53474">
    <property type="entry name" value="alpha/beta-Hydrolases"/>
    <property type="match status" value="1"/>
</dbReference>
<keyword evidence="11" id="KW-1185">Reference proteome</keyword>
<dbReference type="GO" id="GO:0005576">
    <property type="term" value="C:extracellular region"/>
    <property type="evidence" value="ECO:0007669"/>
    <property type="project" value="UniProtKB-SubCell"/>
</dbReference>
<comment type="caution">
    <text evidence="10">The sequence shown here is derived from an EMBL/GenBank/DDBJ whole genome shotgun (WGS) entry which is preliminary data.</text>
</comment>
<keyword evidence="8" id="KW-0812">Transmembrane</keyword>
<feature type="signal peptide" evidence="9">
    <location>
        <begin position="1"/>
        <end position="25"/>
    </location>
</feature>
<proteinExistence type="predicted"/>
<reference evidence="10 11" key="1">
    <citation type="submission" date="2021-01" db="EMBL/GenBank/DDBJ databases">
        <title>Identification and Characterization of Corynebacterium sp.</title>
        <authorList>
            <person name="Luo Q."/>
            <person name="Qu P."/>
            <person name="Chen Q."/>
        </authorList>
    </citation>
    <scope>NUCLEOTIDE SEQUENCE [LARGE SCALE GENOMIC DNA]</scope>
    <source>
        <strain evidence="10 11">MC-18</strain>
    </source>
</reference>
<keyword evidence="3" id="KW-0858">Xylan degradation</keyword>
<keyword evidence="6" id="KW-0119">Carbohydrate metabolism</keyword>
<dbReference type="Pfam" id="PF00756">
    <property type="entry name" value="Esterase"/>
    <property type="match status" value="1"/>
</dbReference>
<evidence type="ECO:0000256" key="7">
    <source>
        <dbReference type="ARBA" id="ARBA00023326"/>
    </source>
</evidence>
<dbReference type="PANTHER" id="PTHR38050">
    <property type="match status" value="1"/>
</dbReference>
<evidence type="ECO:0000256" key="6">
    <source>
        <dbReference type="ARBA" id="ARBA00023277"/>
    </source>
</evidence>
<accession>A0AAW5HW85</accession>
<dbReference type="GO" id="GO:0030600">
    <property type="term" value="F:feruloyl esterase activity"/>
    <property type="evidence" value="ECO:0007669"/>
    <property type="project" value="InterPro"/>
</dbReference>
<organism evidence="10 11">
    <name type="scientific">Corynebacterium lipophilum</name>
    <dbReference type="NCBI Taxonomy" id="2804918"/>
    <lineage>
        <taxon>Bacteria</taxon>
        <taxon>Bacillati</taxon>
        <taxon>Actinomycetota</taxon>
        <taxon>Actinomycetes</taxon>
        <taxon>Mycobacteriales</taxon>
        <taxon>Corynebacteriaceae</taxon>
        <taxon>Corynebacterium</taxon>
    </lineage>
</organism>
<feature type="transmembrane region" description="Helical" evidence="8">
    <location>
        <begin position="61"/>
        <end position="81"/>
    </location>
</feature>
<evidence type="ECO:0000256" key="4">
    <source>
        <dbReference type="ARBA" id="ARBA00022729"/>
    </source>
</evidence>
<evidence type="ECO:0000256" key="1">
    <source>
        <dbReference type="ARBA" id="ARBA00004613"/>
    </source>
</evidence>
<dbReference type="EMBL" id="JAEUWV010000006">
    <property type="protein sequence ID" value="MCO6394562.1"/>
    <property type="molecule type" value="Genomic_DNA"/>
</dbReference>
<comment type="subcellular location">
    <subcellularLocation>
        <location evidence="1">Secreted</location>
    </subcellularLocation>
</comment>
<dbReference type="Gene3D" id="3.40.50.1820">
    <property type="entry name" value="alpha/beta hydrolase"/>
    <property type="match status" value="1"/>
</dbReference>
<dbReference type="RefSeq" id="WP_143110601.1">
    <property type="nucleotide sequence ID" value="NZ_JAEUWV010000006.1"/>
</dbReference>
<name>A0AAW5HW85_9CORY</name>